<gene>
    <name evidence="1" type="ORF">D9758_012324</name>
</gene>
<dbReference type="OrthoDB" id="3020010at2759"/>
<evidence type="ECO:0000313" key="2">
    <source>
        <dbReference type="Proteomes" id="UP000559256"/>
    </source>
</evidence>
<dbReference type="AlphaFoldDB" id="A0A8H5FPU9"/>
<protein>
    <submittedName>
        <fullName evidence="1">Uncharacterized protein</fullName>
    </submittedName>
</protein>
<dbReference type="EMBL" id="JAACJM010000127">
    <property type="protein sequence ID" value="KAF5344293.1"/>
    <property type="molecule type" value="Genomic_DNA"/>
</dbReference>
<dbReference type="Proteomes" id="UP000559256">
    <property type="component" value="Unassembled WGS sequence"/>
</dbReference>
<comment type="caution">
    <text evidence="1">The sequence shown here is derived from an EMBL/GenBank/DDBJ whole genome shotgun (WGS) entry which is preliminary data.</text>
</comment>
<accession>A0A8H5FPU9</accession>
<name>A0A8H5FPU9_9AGAR</name>
<organism evidence="1 2">
    <name type="scientific">Tetrapyrgos nigripes</name>
    <dbReference type="NCBI Taxonomy" id="182062"/>
    <lineage>
        <taxon>Eukaryota</taxon>
        <taxon>Fungi</taxon>
        <taxon>Dikarya</taxon>
        <taxon>Basidiomycota</taxon>
        <taxon>Agaricomycotina</taxon>
        <taxon>Agaricomycetes</taxon>
        <taxon>Agaricomycetidae</taxon>
        <taxon>Agaricales</taxon>
        <taxon>Marasmiineae</taxon>
        <taxon>Marasmiaceae</taxon>
        <taxon>Tetrapyrgos</taxon>
    </lineage>
</organism>
<proteinExistence type="predicted"/>
<sequence length="103" mass="12353">MSYWNSIRDKFENSSNTLDKYAFKEMLILRIKLILLGTLRYLDLVVEGTMNSFLGWKLPSVTVQKHAKDPRSVEEEKEARREYVGNMKMHYGKEKEISWLWRH</sequence>
<evidence type="ECO:0000313" key="1">
    <source>
        <dbReference type="EMBL" id="KAF5344293.1"/>
    </source>
</evidence>
<keyword evidence="2" id="KW-1185">Reference proteome</keyword>
<reference evidence="1 2" key="1">
    <citation type="journal article" date="2020" name="ISME J.">
        <title>Uncovering the hidden diversity of litter-decomposition mechanisms in mushroom-forming fungi.</title>
        <authorList>
            <person name="Floudas D."/>
            <person name="Bentzer J."/>
            <person name="Ahren D."/>
            <person name="Johansson T."/>
            <person name="Persson P."/>
            <person name="Tunlid A."/>
        </authorList>
    </citation>
    <scope>NUCLEOTIDE SEQUENCE [LARGE SCALE GENOMIC DNA]</scope>
    <source>
        <strain evidence="1 2">CBS 291.85</strain>
    </source>
</reference>